<dbReference type="EMBL" id="CP001615">
    <property type="protein sequence ID" value="ACQ68954.1"/>
    <property type="molecule type" value="Genomic_DNA"/>
</dbReference>
<sequence>MADNNPKFTPIEWEIMADQQIETTLAIIKIQVANAKLMKAKFEALKAEGFTEQQALEIIKSRPLME</sequence>
<gene>
    <name evidence="1" type="ordered locus">EAT1b_0019</name>
</gene>
<dbReference type="KEGG" id="eat:EAT1b_0019"/>
<accession>C4L0N6</accession>
<evidence type="ECO:0000313" key="1">
    <source>
        <dbReference type="EMBL" id="ACQ68954.1"/>
    </source>
</evidence>
<reference evidence="1 2" key="1">
    <citation type="journal article" date="2011" name="J. Bacteriol.">
        <title>Complete genome sequence of the Thermophilic Bacterium Exiguobacterium sp. AT1b.</title>
        <authorList>
            <person name="Vishnivetskaya T.A."/>
            <person name="Lucas S."/>
            <person name="Copeland A."/>
            <person name="Lapidus A."/>
            <person name="Glavina Del Rio T."/>
            <person name="Dalin E."/>
            <person name="Tice H."/>
            <person name="Bruce D.C."/>
            <person name="Goodwin L.A."/>
            <person name="Pitluck S."/>
            <person name="Saunders E."/>
            <person name="Brettin T."/>
            <person name="Detter C."/>
            <person name="Han C."/>
            <person name="Larimer F."/>
            <person name="Land M.L."/>
            <person name="Hauser L.J."/>
            <person name="Kyrpides N.C."/>
            <person name="Ovchinnikova G."/>
            <person name="Kathariou S."/>
            <person name="Ramaley R.F."/>
            <person name="Rodrigues D.F."/>
            <person name="Hendrix C."/>
            <person name="Richardson P."/>
            <person name="Tiedje J.M."/>
        </authorList>
    </citation>
    <scope>NUCLEOTIDE SEQUENCE [LARGE SCALE GENOMIC DNA]</scope>
    <source>
        <strain evidence="2">ATCC BAA-1283 / AT1b</strain>
    </source>
</reference>
<dbReference type="AlphaFoldDB" id="C4L0N6"/>
<proteinExistence type="predicted"/>
<dbReference type="RefSeq" id="WP_012726073.1">
    <property type="nucleotide sequence ID" value="NC_012673.1"/>
</dbReference>
<dbReference type="Proteomes" id="UP000000716">
    <property type="component" value="Chromosome"/>
</dbReference>
<dbReference type="HOGENOM" id="CLU_2840410_0_0_9"/>
<protein>
    <submittedName>
        <fullName evidence="1">Phage protein</fullName>
    </submittedName>
</protein>
<name>C4L0N6_EXISA</name>
<organism evidence="1 2">
    <name type="scientific">Exiguobacterium sp. (strain ATCC BAA-1283 / AT1b)</name>
    <dbReference type="NCBI Taxonomy" id="360911"/>
    <lineage>
        <taxon>Bacteria</taxon>
        <taxon>Bacillati</taxon>
        <taxon>Bacillota</taxon>
        <taxon>Bacilli</taxon>
        <taxon>Bacillales</taxon>
        <taxon>Bacillales Family XII. Incertae Sedis</taxon>
        <taxon>Exiguobacterium</taxon>
    </lineage>
</organism>
<dbReference type="STRING" id="360911.EAT1b_0019"/>
<evidence type="ECO:0000313" key="2">
    <source>
        <dbReference type="Proteomes" id="UP000000716"/>
    </source>
</evidence>
<keyword evidence="2" id="KW-1185">Reference proteome</keyword>
<dbReference type="OrthoDB" id="2941652at2"/>